<dbReference type="InterPro" id="IPR049708">
    <property type="entry name" value="PP0621-like"/>
</dbReference>
<comment type="caution">
    <text evidence="1">The sequence shown here is derived from an EMBL/GenBank/DDBJ whole genome shotgun (WGS) entry which is preliminary data.</text>
</comment>
<proteinExistence type="predicted"/>
<protein>
    <recommendedName>
        <fullName evidence="2">MYND finger</fullName>
    </recommendedName>
</protein>
<dbReference type="AlphaFoldDB" id="A0A1J5QJW8"/>
<reference evidence="1" key="1">
    <citation type="submission" date="2016-10" db="EMBL/GenBank/DDBJ databases">
        <title>Sequence of Gallionella enrichment culture.</title>
        <authorList>
            <person name="Poehlein A."/>
            <person name="Muehling M."/>
            <person name="Daniel R."/>
        </authorList>
    </citation>
    <scope>NUCLEOTIDE SEQUENCE</scope>
</reference>
<evidence type="ECO:0008006" key="2">
    <source>
        <dbReference type="Google" id="ProtNLM"/>
    </source>
</evidence>
<sequence length="71" mass="7767">MKYLIVFAVAIAALLLLKRGQRQRGRDAGPPRDGGPEPMLPCRHCGVHVPASRCVWRDGEPYCSAEHADLG</sequence>
<dbReference type="EMBL" id="MLJW01000673">
    <property type="protein sequence ID" value="OIQ83776.1"/>
    <property type="molecule type" value="Genomic_DNA"/>
</dbReference>
<evidence type="ECO:0000313" key="1">
    <source>
        <dbReference type="EMBL" id="OIQ83776.1"/>
    </source>
</evidence>
<accession>A0A1J5QJW8</accession>
<dbReference type="NCBIfam" id="NF041023">
    <property type="entry name" value="PP0621_fam"/>
    <property type="match status" value="1"/>
</dbReference>
<name>A0A1J5QJW8_9ZZZZ</name>
<organism evidence="1">
    <name type="scientific">mine drainage metagenome</name>
    <dbReference type="NCBI Taxonomy" id="410659"/>
    <lineage>
        <taxon>unclassified sequences</taxon>
        <taxon>metagenomes</taxon>
        <taxon>ecological metagenomes</taxon>
    </lineage>
</organism>
<gene>
    <name evidence="1" type="ORF">GALL_344170</name>
</gene>